<dbReference type="InterPro" id="IPR011059">
    <property type="entry name" value="Metal-dep_hydrolase_composite"/>
</dbReference>
<dbReference type="Gene3D" id="2.30.40.10">
    <property type="entry name" value="Urease, subunit C, domain 1"/>
    <property type="match status" value="1"/>
</dbReference>
<dbReference type="PaxDb" id="55529-EKX54139"/>
<gene>
    <name evidence="10" type="ORF">GUITHDRAFT_156924</name>
</gene>
<protein>
    <recommendedName>
        <fullName evidence="3 8">Guanine deaminase</fullName>
        <shortName evidence="8">Guanase</shortName>
        <ecNumber evidence="3 8">3.5.4.3</ecNumber>
    </recommendedName>
    <alternativeName>
        <fullName evidence="8">Guanine aminohydrolase</fullName>
    </alternativeName>
</protein>
<dbReference type="EMBL" id="JH992968">
    <property type="protein sequence ID" value="EKX54139.1"/>
    <property type="molecule type" value="Genomic_DNA"/>
</dbReference>
<dbReference type="GO" id="GO:0008270">
    <property type="term" value="F:zinc ion binding"/>
    <property type="evidence" value="ECO:0007669"/>
    <property type="project" value="UniProtKB-UniRule"/>
</dbReference>
<dbReference type="SUPFAM" id="SSF51338">
    <property type="entry name" value="Composite domain of metallo-dependent hydrolases"/>
    <property type="match status" value="1"/>
</dbReference>
<dbReference type="InterPro" id="IPR014311">
    <property type="entry name" value="Guanine_deaminase"/>
</dbReference>
<comment type="catalytic activity">
    <reaction evidence="7 8">
        <text>guanine + H2O + H(+) = xanthine + NH4(+)</text>
        <dbReference type="Rhea" id="RHEA:14665"/>
        <dbReference type="ChEBI" id="CHEBI:15377"/>
        <dbReference type="ChEBI" id="CHEBI:15378"/>
        <dbReference type="ChEBI" id="CHEBI:16235"/>
        <dbReference type="ChEBI" id="CHEBI:17712"/>
        <dbReference type="ChEBI" id="CHEBI:28938"/>
        <dbReference type="EC" id="3.5.4.3"/>
    </reaction>
</comment>
<evidence type="ECO:0000313" key="12">
    <source>
        <dbReference type="Proteomes" id="UP000011087"/>
    </source>
</evidence>
<dbReference type="GO" id="GO:0005829">
    <property type="term" value="C:cytosol"/>
    <property type="evidence" value="ECO:0007669"/>
    <property type="project" value="TreeGrafter"/>
</dbReference>
<dbReference type="GO" id="GO:0008892">
    <property type="term" value="F:guanine deaminase activity"/>
    <property type="evidence" value="ECO:0007669"/>
    <property type="project" value="UniProtKB-UniRule"/>
</dbReference>
<dbReference type="PANTHER" id="PTHR11271:SF6">
    <property type="entry name" value="GUANINE DEAMINASE"/>
    <property type="match status" value="1"/>
</dbReference>
<dbReference type="FunFam" id="3.20.20.140:FF:000022">
    <property type="entry name" value="Guanine deaminase"/>
    <property type="match status" value="1"/>
</dbReference>
<evidence type="ECO:0000256" key="1">
    <source>
        <dbReference type="ARBA" id="ARBA00004984"/>
    </source>
</evidence>
<name>L1K0Q1_GUITC</name>
<dbReference type="InterPro" id="IPR051607">
    <property type="entry name" value="Metallo-dep_hydrolases"/>
</dbReference>
<comment type="similarity">
    <text evidence="2 8">Belongs to the metallo-dependent hydrolases superfamily. ATZ/TRZ family.</text>
</comment>
<evidence type="ECO:0000256" key="5">
    <source>
        <dbReference type="ARBA" id="ARBA00022801"/>
    </source>
</evidence>
<sequence>MLVPGFIDTHIHAPQYSYTGTATDLPLMDWLQKYTFPAESSLRDVETAKRVYSSVIDRTLRNGTTCALYFATIHLQSCIAFAELAASRGQRAYIGKVCMDSLAPADYIESTEESLESTERFIQSVRGLGSELVHPVVTPRFIPSCSMELLNGLGALADRYDCHVQSHISESLDEIAMVKSRYPHLKSDTTIFDTCGLLHDKTIMAHGVHLDDEDLRTLRQRGTSISHCPLSNFFFADGVLPTAKIVALGNKVALGTDVAGGYSPSMLNSMRNAVIAHQVTRNFAPIKSDELLDWRHAFHLATMGGAKALGIEGQVGTLEAGKSFDAVLLDAARGGIDVWDSDSSMHLLEKLINLGSEVNVAMVWVKGRLVHKQGEAVLIDDPVPLQAMEDTSSAPYTYGVC</sequence>
<dbReference type="NCBIfam" id="TIGR02967">
    <property type="entry name" value="guan_deamin"/>
    <property type="match status" value="1"/>
</dbReference>
<dbReference type="OMA" id="HGVHLCD"/>
<dbReference type="AlphaFoldDB" id="L1K0Q1"/>
<comment type="function">
    <text evidence="8">Catalyzes the hydrolytic deamination of guanine, producing xanthine and ammonia.</text>
</comment>
<evidence type="ECO:0000256" key="8">
    <source>
        <dbReference type="RuleBase" id="RU366009"/>
    </source>
</evidence>
<dbReference type="InterPro" id="IPR032466">
    <property type="entry name" value="Metal_Hydrolase"/>
</dbReference>
<keyword evidence="4 8" id="KW-0479">Metal-binding</keyword>
<dbReference type="eggNOG" id="KOG3968">
    <property type="taxonomic scope" value="Eukaryota"/>
</dbReference>
<dbReference type="GeneID" id="17310755"/>
<comment type="cofactor">
    <cofactor evidence="8">
        <name>Zn(2+)</name>
        <dbReference type="ChEBI" id="CHEBI:29105"/>
    </cofactor>
    <text evidence="8">Binds 1 zinc ion per subunit.</text>
</comment>
<evidence type="ECO:0000259" key="9">
    <source>
        <dbReference type="Pfam" id="PF01979"/>
    </source>
</evidence>
<dbReference type="Gene3D" id="3.20.20.140">
    <property type="entry name" value="Metal-dependent hydrolases"/>
    <property type="match status" value="1"/>
</dbReference>
<evidence type="ECO:0000256" key="4">
    <source>
        <dbReference type="ARBA" id="ARBA00022723"/>
    </source>
</evidence>
<reference evidence="10 12" key="1">
    <citation type="journal article" date="2012" name="Nature">
        <title>Algal genomes reveal evolutionary mosaicism and the fate of nucleomorphs.</title>
        <authorList>
            <consortium name="DOE Joint Genome Institute"/>
            <person name="Curtis B.A."/>
            <person name="Tanifuji G."/>
            <person name="Burki F."/>
            <person name="Gruber A."/>
            <person name="Irimia M."/>
            <person name="Maruyama S."/>
            <person name="Arias M.C."/>
            <person name="Ball S.G."/>
            <person name="Gile G.H."/>
            <person name="Hirakawa Y."/>
            <person name="Hopkins J.F."/>
            <person name="Kuo A."/>
            <person name="Rensing S.A."/>
            <person name="Schmutz J."/>
            <person name="Symeonidi A."/>
            <person name="Elias M."/>
            <person name="Eveleigh R.J."/>
            <person name="Herman E.K."/>
            <person name="Klute M.J."/>
            <person name="Nakayama T."/>
            <person name="Obornik M."/>
            <person name="Reyes-Prieto A."/>
            <person name="Armbrust E.V."/>
            <person name="Aves S.J."/>
            <person name="Beiko R.G."/>
            <person name="Coutinho P."/>
            <person name="Dacks J.B."/>
            <person name="Durnford D.G."/>
            <person name="Fast N.M."/>
            <person name="Green B.R."/>
            <person name="Grisdale C.J."/>
            <person name="Hempel F."/>
            <person name="Henrissat B."/>
            <person name="Hoppner M.P."/>
            <person name="Ishida K."/>
            <person name="Kim E."/>
            <person name="Koreny L."/>
            <person name="Kroth P.G."/>
            <person name="Liu Y."/>
            <person name="Malik S.B."/>
            <person name="Maier U.G."/>
            <person name="McRose D."/>
            <person name="Mock T."/>
            <person name="Neilson J.A."/>
            <person name="Onodera N.T."/>
            <person name="Poole A.M."/>
            <person name="Pritham E.J."/>
            <person name="Richards T.A."/>
            <person name="Rocap G."/>
            <person name="Roy S.W."/>
            <person name="Sarai C."/>
            <person name="Schaack S."/>
            <person name="Shirato S."/>
            <person name="Slamovits C.H."/>
            <person name="Spencer D.F."/>
            <person name="Suzuki S."/>
            <person name="Worden A.Z."/>
            <person name="Zauner S."/>
            <person name="Barry K."/>
            <person name="Bell C."/>
            <person name="Bharti A.K."/>
            <person name="Crow J.A."/>
            <person name="Grimwood J."/>
            <person name="Kramer R."/>
            <person name="Lindquist E."/>
            <person name="Lucas S."/>
            <person name="Salamov A."/>
            <person name="McFadden G.I."/>
            <person name="Lane C.E."/>
            <person name="Keeling P.J."/>
            <person name="Gray M.W."/>
            <person name="Grigoriev I.V."/>
            <person name="Archibald J.M."/>
        </authorList>
    </citation>
    <scope>NUCLEOTIDE SEQUENCE</scope>
    <source>
        <strain evidence="10 12">CCMP2712</strain>
    </source>
</reference>
<evidence type="ECO:0000313" key="10">
    <source>
        <dbReference type="EMBL" id="EKX54139.1"/>
    </source>
</evidence>
<reference evidence="12" key="2">
    <citation type="submission" date="2012-11" db="EMBL/GenBank/DDBJ databases">
        <authorList>
            <person name="Kuo A."/>
            <person name="Curtis B.A."/>
            <person name="Tanifuji G."/>
            <person name="Burki F."/>
            <person name="Gruber A."/>
            <person name="Irimia M."/>
            <person name="Maruyama S."/>
            <person name="Arias M.C."/>
            <person name="Ball S.G."/>
            <person name="Gile G.H."/>
            <person name="Hirakawa Y."/>
            <person name="Hopkins J.F."/>
            <person name="Rensing S.A."/>
            <person name="Schmutz J."/>
            <person name="Symeonidi A."/>
            <person name="Elias M."/>
            <person name="Eveleigh R.J."/>
            <person name="Herman E.K."/>
            <person name="Klute M.J."/>
            <person name="Nakayama T."/>
            <person name="Obornik M."/>
            <person name="Reyes-Prieto A."/>
            <person name="Armbrust E.V."/>
            <person name="Aves S.J."/>
            <person name="Beiko R.G."/>
            <person name="Coutinho P."/>
            <person name="Dacks J.B."/>
            <person name="Durnford D.G."/>
            <person name="Fast N.M."/>
            <person name="Green B.R."/>
            <person name="Grisdale C."/>
            <person name="Hempe F."/>
            <person name="Henrissat B."/>
            <person name="Hoppner M.P."/>
            <person name="Ishida K.-I."/>
            <person name="Kim E."/>
            <person name="Koreny L."/>
            <person name="Kroth P.G."/>
            <person name="Liu Y."/>
            <person name="Malik S.-B."/>
            <person name="Maier U.G."/>
            <person name="McRose D."/>
            <person name="Mock T."/>
            <person name="Neilson J.A."/>
            <person name="Onodera N.T."/>
            <person name="Poole A.M."/>
            <person name="Pritham E.J."/>
            <person name="Richards T.A."/>
            <person name="Rocap G."/>
            <person name="Roy S.W."/>
            <person name="Sarai C."/>
            <person name="Schaack S."/>
            <person name="Shirato S."/>
            <person name="Slamovits C.H."/>
            <person name="Spencer D.F."/>
            <person name="Suzuki S."/>
            <person name="Worden A.Z."/>
            <person name="Zauner S."/>
            <person name="Barry K."/>
            <person name="Bell C."/>
            <person name="Bharti A.K."/>
            <person name="Crow J.A."/>
            <person name="Grimwood J."/>
            <person name="Kramer R."/>
            <person name="Lindquist E."/>
            <person name="Lucas S."/>
            <person name="Salamov A."/>
            <person name="McFadden G.I."/>
            <person name="Lane C.E."/>
            <person name="Keeling P.J."/>
            <person name="Gray M.W."/>
            <person name="Grigoriev I.V."/>
            <person name="Archibald J.M."/>
        </authorList>
    </citation>
    <scope>NUCLEOTIDE SEQUENCE</scope>
    <source>
        <strain evidence="12">CCMP2712</strain>
    </source>
</reference>
<evidence type="ECO:0000256" key="3">
    <source>
        <dbReference type="ARBA" id="ARBA00012781"/>
    </source>
</evidence>
<dbReference type="Proteomes" id="UP000011087">
    <property type="component" value="Unassembled WGS sequence"/>
</dbReference>
<evidence type="ECO:0000313" key="11">
    <source>
        <dbReference type="EnsemblProtists" id="EKX54139"/>
    </source>
</evidence>
<keyword evidence="12" id="KW-1185">Reference proteome</keyword>
<reference evidence="11" key="3">
    <citation type="submission" date="2016-03" db="UniProtKB">
        <authorList>
            <consortium name="EnsemblProtists"/>
        </authorList>
    </citation>
    <scope>IDENTIFICATION</scope>
</reference>
<evidence type="ECO:0000256" key="6">
    <source>
        <dbReference type="ARBA" id="ARBA00022833"/>
    </source>
</evidence>
<dbReference type="SUPFAM" id="SSF51556">
    <property type="entry name" value="Metallo-dependent hydrolases"/>
    <property type="match status" value="1"/>
</dbReference>
<dbReference type="PANTHER" id="PTHR11271">
    <property type="entry name" value="GUANINE DEAMINASE"/>
    <property type="match status" value="1"/>
</dbReference>
<dbReference type="RefSeq" id="XP_005841119.1">
    <property type="nucleotide sequence ID" value="XM_005841062.1"/>
</dbReference>
<dbReference type="EnsemblProtists" id="EKX54139">
    <property type="protein sequence ID" value="EKX54139"/>
    <property type="gene ID" value="GUITHDRAFT_156924"/>
</dbReference>
<keyword evidence="6 8" id="KW-0862">Zinc</keyword>
<evidence type="ECO:0000256" key="7">
    <source>
        <dbReference type="ARBA" id="ARBA00051148"/>
    </source>
</evidence>
<dbReference type="KEGG" id="gtt:GUITHDRAFT_156924"/>
<keyword evidence="5 8" id="KW-0378">Hydrolase</keyword>
<proteinExistence type="inferred from homology"/>
<dbReference type="UniPathway" id="UPA00603">
    <property type="reaction ID" value="UER00660"/>
</dbReference>
<feature type="domain" description="Amidohydrolase-related" evidence="9">
    <location>
        <begin position="1"/>
        <end position="370"/>
    </location>
</feature>
<dbReference type="HOGENOM" id="CLU_012358_0_1_1"/>
<dbReference type="STRING" id="905079.L1K0Q1"/>
<dbReference type="EC" id="3.5.4.3" evidence="3 8"/>
<organism evidence="10">
    <name type="scientific">Guillardia theta (strain CCMP2712)</name>
    <name type="common">Cryptophyte</name>
    <dbReference type="NCBI Taxonomy" id="905079"/>
    <lineage>
        <taxon>Eukaryota</taxon>
        <taxon>Cryptophyceae</taxon>
        <taxon>Pyrenomonadales</taxon>
        <taxon>Geminigeraceae</taxon>
        <taxon>Guillardia</taxon>
    </lineage>
</organism>
<evidence type="ECO:0000256" key="2">
    <source>
        <dbReference type="ARBA" id="ARBA00006745"/>
    </source>
</evidence>
<dbReference type="InterPro" id="IPR006680">
    <property type="entry name" value="Amidohydro-rel"/>
</dbReference>
<dbReference type="GO" id="GO:0006147">
    <property type="term" value="P:guanine catabolic process"/>
    <property type="evidence" value="ECO:0007669"/>
    <property type="project" value="UniProtKB-UniRule"/>
</dbReference>
<comment type="pathway">
    <text evidence="1 8">Purine metabolism; guanine degradation; xanthine from guanine: step 1/1.</text>
</comment>
<dbReference type="Pfam" id="PF01979">
    <property type="entry name" value="Amidohydro_1"/>
    <property type="match status" value="1"/>
</dbReference>
<dbReference type="OrthoDB" id="194468at2759"/>
<accession>L1K0Q1</accession>